<accession>A0A173H035</accession>
<dbReference type="SUPFAM" id="SSF53335">
    <property type="entry name" value="S-adenosyl-L-methionine-dependent methyltransferases"/>
    <property type="match status" value="1"/>
</dbReference>
<evidence type="ECO:0000313" key="2">
    <source>
        <dbReference type="EMBL" id="ANI21806.1"/>
    </source>
</evidence>
<evidence type="ECO:0000259" key="1">
    <source>
        <dbReference type="Pfam" id="PF13847"/>
    </source>
</evidence>
<name>A0A173H035_9BURK</name>
<dbReference type="PANTHER" id="PTHR43861">
    <property type="entry name" value="TRANS-ACONITATE 2-METHYLTRANSFERASE-RELATED"/>
    <property type="match status" value="1"/>
</dbReference>
<dbReference type="EMBL" id="CP011807">
    <property type="protein sequence ID" value="ANI21806.1"/>
    <property type="molecule type" value="Genomic_DNA"/>
</dbReference>
<evidence type="ECO:0000313" key="3">
    <source>
        <dbReference type="Proteomes" id="UP000035651"/>
    </source>
</evidence>
<reference evidence="2" key="1">
    <citation type="submission" date="2016-06" db="EMBL/GenBank/DDBJ databases">
        <title>Complete Genome Sequence of Pandoraea faecigallinarum DSM-23572.</title>
        <authorList>
            <person name="Yong D."/>
            <person name="Ee R."/>
            <person name="Lim Y.-L."/>
            <person name="Yin W.-F."/>
            <person name="Chan K.-G."/>
        </authorList>
    </citation>
    <scope>NUCLEOTIDE SEQUENCE</scope>
    <source>
        <strain evidence="2">DSM 23572</strain>
    </source>
</reference>
<dbReference type="STRING" id="656179.AB870_26445"/>
<proteinExistence type="predicted"/>
<sequence length="231" mass="25522">MLDVGCGHGQITQWLARNHPEATVIGLDNHSAQLATAKSSAHSSGIKNITFRLGDINDLSNVFPPTHTFDLITCRFTLLHIRQRAAAIQTFVRLLTPSGILILEEPSLQSLFCVPRVAGFEHANAAIRAYGKIEGIDYDCIRDIWSLVTGMNVKILGARFSQPTIWKREQKRLVSLSFRQFSPRLVSAGILDTAQAQRIQQSLDDEFMSELVISGGLRTLQIAISKNAVSL</sequence>
<feature type="domain" description="Methyltransferase" evidence="1">
    <location>
        <begin position="1"/>
        <end position="111"/>
    </location>
</feature>
<dbReference type="CDD" id="cd02440">
    <property type="entry name" value="AdoMet_MTases"/>
    <property type="match status" value="1"/>
</dbReference>
<dbReference type="InterPro" id="IPR025714">
    <property type="entry name" value="Methyltranfer_dom"/>
</dbReference>
<dbReference type="Proteomes" id="UP000035651">
    <property type="component" value="Chromosome"/>
</dbReference>
<organism evidence="2 3">
    <name type="scientific">Pandoraea faecigallinarum</name>
    <dbReference type="NCBI Taxonomy" id="656179"/>
    <lineage>
        <taxon>Bacteria</taxon>
        <taxon>Pseudomonadati</taxon>
        <taxon>Pseudomonadota</taxon>
        <taxon>Betaproteobacteria</taxon>
        <taxon>Burkholderiales</taxon>
        <taxon>Burkholderiaceae</taxon>
        <taxon>Pandoraea</taxon>
    </lineage>
</organism>
<dbReference type="InterPro" id="IPR029063">
    <property type="entry name" value="SAM-dependent_MTases_sf"/>
</dbReference>
<dbReference type="AlphaFoldDB" id="A0A173H035"/>
<protein>
    <recommendedName>
        <fullName evidence="1">Methyltransferase domain-containing protein</fullName>
    </recommendedName>
</protein>
<keyword evidence="3" id="KW-1185">Reference proteome</keyword>
<dbReference type="Gene3D" id="3.40.50.150">
    <property type="entry name" value="Vaccinia Virus protein VP39"/>
    <property type="match status" value="1"/>
</dbReference>
<dbReference type="Pfam" id="PF13847">
    <property type="entry name" value="Methyltransf_31"/>
    <property type="match status" value="1"/>
</dbReference>
<gene>
    <name evidence="2" type="ORF">AB870_26115</name>
</gene>